<dbReference type="InterPro" id="IPR006175">
    <property type="entry name" value="YjgF/YER057c/UK114"/>
</dbReference>
<protein>
    <submittedName>
        <fullName evidence="1">Aminoacrylate peracid reductase RutC</fullName>
        <ecNumber evidence="1">1.-.-.-</ecNumber>
    </submittedName>
</protein>
<dbReference type="AlphaFoldDB" id="A0A345D7S8"/>
<reference evidence="2" key="1">
    <citation type="submission" date="2018-07" db="EMBL/GenBank/DDBJ databases">
        <authorList>
            <person name="Kim H."/>
        </authorList>
    </citation>
    <scope>NUCLEOTIDE SEQUENCE [LARGE SCALE GENOMIC DNA]</scope>
    <source>
        <strain evidence="2">F02</strain>
    </source>
</reference>
<dbReference type="PANTHER" id="PTHR47328:SF1">
    <property type="entry name" value="RUTC FAMILY PROTEIN YOAB"/>
    <property type="match status" value="1"/>
</dbReference>
<name>A0A345D7S8_9BURK</name>
<dbReference type="Pfam" id="PF01042">
    <property type="entry name" value="Ribonuc_L-PSP"/>
    <property type="match status" value="1"/>
</dbReference>
<dbReference type="PANTHER" id="PTHR47328">
    <property type="match status" value="1"/>
</dbReference>
<gene>
    <name evidence="1" type="primary">rutC</name>
    <name evidence="1" type="ORF">DTO96_100119</name>
</gene>
<dbReference type="Proteomes" id="UP000252182">
    <property type="component" value="Chromosome"/>
</dbReference>
<dbReference type="CDD" id="cd06150">
    <property type="entry name" value="YjgF_YER057c_UK114_like_2"/>
    <property type="match status" value="1"/>
</dbReference>
<dbReference type="OrthoDB" id="6899345at2"/>
<accession>A0A345D7S8</accession>
<keyword evidence="2" id="KW-1185">Reference proteome</keyword>
<dbReference type="KEGG" id="hyf:DTO96_100119"/>
<dbReference type="RefSeq" id="WP_114561723.1">
    <property type="nucleotide sequence ID" value="NZ_CP031124.1"/>
</dbReference>
<dbReference type="GO" id="GO:0016491">
    <property type="term" value="F:oxidoreductase activity"/>
    <property type="evidence" value="ECO:0007669"/>
    <property type="project" value="UniProtKB-KW"/>
</dbReference>
<dbReference type="SUPFAM" id="SSF55298">
    <property type="entry name" value="YjgF-like"/>
    <property type="match status" value="1"/>
</dbReference>
<evidence type="ECO:0000313" key="1">
    <source>
        <dbReference type="EMBL" id="AXF84416.1"/>
    </source>
</evidence>
<evidence type="ECO:0000313" key="2">
    <source>
        <dbReference type="Proteomes" id="UP000252182"/>
    </source>
</evidence>
<proteinExistence type="predicted"/>
<dbReference type="EMBL" id="CP031124">
    <property type="protein sequence ID" value="AXF84416.1"/>
    <property type="molecule type" value="Genomic_DNA"/>
</dbReference>
<sequence length="118" mass="12998">MISRHNIEDRYSDMAVYNGVAYLAGQIANNTTQNIVGQTREVLSMVDALLHKAGTDKSRILMAQIYLSNMLDYDGMNEAWDEWVKDIKGHAPPRATVQSPLAGSEFLVEIIVTAATGV</sequence>
<dbReference type="EC" id="1.-.-.-" evidence="1"/>
<dbReference type="InterPro" id="IPR035959">
    <property type="entry name" value="RutC-like_sf"/>
</dbReference>
<organism evidence="1 2">
    <name type="scientific">Ephemeroptericola cinctiostellae</name>
    <dbReference type="NCBI Taxonomy" id="2268024"/>
    <lineage>
        <taxon>Bacteria</taxon>
        <taxon>Pseudomonadati</taxon>
        <taxon>Pseudomonadota</taxon>
        <taxon>Betaproteobacteria</taxon>
        <taxon>Burkholderiales</taxon>
        <taxon>Burkholderiaceae</taxon>
        <taxon>Ephemeroptericola</taxon>
    </lineage>
</organism>
<dbReference type="InterPro" id="IPR035709">
    <property type="entry name" value="YoaB-like"/>
</dbReference>
<dbReference type="Gene3D" id="3.30.1330.40">
    <property type="entry name" value="RutC-like"/>
    <property type="match status" value="1"/>
</dbReference>
<keyword evidence="1" id="KW-0560">Oxidoreductase</keyword>